<organism evidence="1 2">
    <name type="scientific">Cecembia lonarensis (strain CCUG 58316 / KCTC 22772 / LW9)</name>
    <dbReference type="NCBI Taxonomy" id="1225176"/>
    <lineage>
        <taxon>Bacteria</taxon>
        <taxon>Pseudomonadati</taxon>
        <taxon>Bacteroidota</taxon>
        <taxon>Cytophagia</taxon>
        <taxon>Cytophagales</taxon>
        <taxon>Cyclobacteriaceae</taxon>
        <taxon>Cecembia</taxon>
    </lineage>
</organism>
<keyword evidence="2" id="KW-1185">Reference proteome</keyword>
<reference evidence="1 2" key="1">
    <citation type="journal article" date="2012" name="J. Bacteriol.">
        <title>Draft Genome Sequence of Cecembia lonarensis Strain LW9T, Isolated from Lonar Lake, a Haloalkaline Lake in India.</title>
        <authorList>
            <person name="Shivaji S."/>
            <person name="Ara S."/>
            <person name="Singh A."/>
            <person name="Pinnaka A.K."/>
        </authorList>
    </citation>
    <scope>NUCLEOTIDE SEQUENCE [LARGE SCALE GENOMIC DNA]</scope>
    <source>
        <strain evidence="1 2">LW9</strain>
    </source>
</reference>
<dbReference type="EMBL" id="AMGM01000095">
    <property type="protein sequence ID" value="EKB47749.1"/>
    <property type="molecule type" value="Genomic_DNA"/>
</dbReference>
<comment type="caution">
    <text evidence="1">The sequence shown here is derived from an EMBL/GenBank/DDBJ whole genome shotgun (WGS) entry which is preliminary data.</text>
</comment>
<dbReference type="Proteomes" id="UP000004478">
    <property type="component" value="Unassembled WGS sequence"/>
</dbReference>
<gene>
    <name evidence="1" type="ORF">B879_03651</name>
</gene>
<protein>
    <submittedName>
        <fullName evidence="1">Uncharacterized protein</fullName>
    </submittedName>
</protein>
<sequence length="208" mass="23752">MGIFYLLPKKYIHKKLNMKKALFLLFVILSVSFSCVEKEEVNQTIPDDTLFIKVKIDGVDYEYSYKLPDGYHTADVLDMNEYLPGVGGNFIIFSNQTLEFNIQKGCTNSSGKKACVILKITDLNTIGKTSDPFVTGVLPGEPFRHYLRNFSYYNEQPKDFEVTLKNYDPIKFTIEGTFKGKVRLMEVTENPEIRIIDIEGSFRSGAII</sequence>
<evidence type="ECO:0000313" key="1">
    <source>
        <dbReference type="EMBL" id="EKB47749.1"/>
    </source>
</evidence>
<dbReference type="AlphaFoldDB" id="K1LUH3"/>
<accession>K1LUH3</accession>
<evidence type="ECO:0000313" key="2">
    <source>
        <dbReference type="Proteomes" id="UP000004478"/>
    </source>
</evidence>
<name>K1LUH3_CECL9</name>
<proteinExistence type="predicted"/>